<dbReference type="InParanoid" id="A0A0C2X7X2"/>
<dbReference type="Proteomes" id="UP000054549">
    <property type="component" value="Unassembled WGS sequence"/>
</dbReference>
<protein>
    <submittedName>
        <fullName evidence="1">Uncharacterized protein</fullName>
    </submittedName>
</protein>
<name>A0A0C2X7X2_AMAMK</name>
<evidence type="ECO:0000313" key="1">
    <source>
        <dbReference type="EMBL" id="KIL65406.1"/>
    </source>
</evidence>
<sequence>MTMARRQLNAWTSIVYHAKNWLTKLGHFARIATSIRANATLTHEVIADALPLGISELQHIHLLHHPRIPILLSFSCSLIPFTKGSRTPTQQSYLTRHWMAPGGSVQSYRQGAQENLRESVLVHCRGH</sequence>
<gene>
    <name evidence="1" type="ORF">M378DRAFT_162027</name>
</gene>
<evidence type="ECO:0000313" key="2">
    <source>
        <dbReference type="Proteomes" id="UP000054549"/>
    </source>
</evidence>
<proteinExistence type="predicted"/>
<keyword evidence="2" id="KW-1185">Reference proteome</keyword>
<dbReference type="AlphaFoldDB" id="A0A0C2X7X2"/>
<dbReference type="HOGENOM" id="CLU_1969983_0_0_1"/>
<organism evidence="1 2">
    <name type="scientific">Amanita muscaria (strain Koide BX008)</name>
    <dbReference type="NCBI Taxonomy" id="946122"/>
    <lineage>
        <taxon>Eukaryota</taxon>
        <taxon>Fungi</taxon>
        <taxon>Dikarya</taxon>
        <taxon>Basidiomycota</taxon>
        <taxon>Agaricomycotina</taxon>
        <taxon>Agaricomycetes</taxon>
        <taxon>Agaricomycetidae</taxon>
        <taxon>Agaricales</taxon>
        <taxon>Pluteineae</taxon>
        <taxon>Amanitaceae</taxon>
        <taxon>Amanita</taxon>
    </lineage>
</organism>
<accession>A0A0C2X7X2</accession>
<reference evidence="1 2" key="1">
    <citation type="submission" date="2014-04" db="EMBL/GenBank/DDBJ databases">
        <title>Evolutionary Origins and Diversification of the Mycorrhizal Mutualists.</title>
        <authorList>
            <consortium name="DOE Joint Genome Institute"/>
            <consortium name="Mycorrhizal Genomics Consortium"/>
            <person name="Kohler A."/>
            <person name="Kuo A."/>
            <person name="Nagy L.G."/>
            <person name="Floudas D."/>
            <person name="Copeland A."/>
            <person name="Barry K.W."/>
            <person name="Cichocki N."/>
            <person name="Veneault-Fourrey C."/>
            <person name="LaButti K."/>
            <person name="Lindquist E.A."/>
            <person name="Lipzen A."/>
            <person name="Lundell T."/>
            <person name="Morin E."/>
            <person name="Murat C."/>
            <person name="Riley R."/>
            <person name="Ohm R."/>
            <person name="Sun H."/>
            <person name="Tunlid A."/>
            <person name="Henrissat B."/>
            <person name="Grigoriev I.V."/>
            <person name="Hibbett D.S."/>
            <person name="Martin F."/>
        </authorList>
    </citation>
    <scope>NUCLEOTIDE SEQUENCE [LARGE SCALE GENOMIC DNA]</scope>
    <source>
        <strain evidence="1 2">Koide BX008</strain>
    </source>
</reference>
<dbReference type="EMBL" id="KN818242">
    <property type="protein sequence ID" value="KIL65406.1"/>
    <property type="molecule type" value="Genomic_DNA"/>
</dbReference>